<reference evidence="1 5" key="3">
    <citation type="submission" date="2023-07" db="EMBL/GenBank/DDBJ databases">
        <authorList>
            <person name="Peeters C."/>
        </authorList>
    </citation>
    <scope>NUCLEOTIDE SEQUENCE [LARGE SCALE GENOMIC DNA]</scope>
    <source>
        <strain evidence="1 5">R-38712</strain>
    </source>
</reference>
<dbReference type="GeneID" id="61390125"/>
<evidence type="ECO:0000313" key="4">
    <source>
        <dbReference type="Proteomes" id="UP000441032"/>
    </source>
</evidence>
<reference evidence="2" key="1">
    <citation type="submission" date="2018-06" db="EMBL/GenBank/DDBJ databases">
        <authorList>
            <person name="O'Rourke A."/>
        </authorList>
    </citation>
    <scope>NUCLEOTIDE SEQUENCE</scope>
    <source>
        <strain evidence="2">132550021-3</strain>
    </source>
</reference>
<dbReference type="Proteomes" id="UP001199322">
    <property type="component" value="Unassembled WGS sequence"/>
</dbReference>
<evidence type="ECO:0000313" key="1">
    <source>
        <dbReference type="EMBL" id="CAJ0724076.1"/>
    </source>
</evidence>
<dbReference type="EMBL" id="QGBI01000008">
    <property type="protein sequence ID" value="MBX3890273.1"/>
    <property type="molecule type" value="Genomic_DNA"/>
</dbReference>
<evidence type="ECO:0000313" key="2">
    <source>
        <dbReference type="EMBL" id="MBX3890273.1"/>
    </source>
</evidence>
<dbReference type="Proteomes" id="UP001189303">
    <property type="component" value="Unassembled WGS sequence"/>
</dbReference>
<protein>
    <submittedName>
        <fullName evidence="3">Uncharacterized protein</fullName>
    </submittedName>
</protein>
<organism evidence="3 4">
    <name type="scientific">Ralstonia pickettii</name>
    <name type="common">Burkholderia pickettii</name>
    <dbReference type="NCBI Taxonomy" id="329"/>
    <lineage>
        <taxon>Bacteria</taxon>
        <taxon>Pseudomonadati</taxon>
        <taxon>Pseudomonadota</taxon>
        <taxon>Betaproteobacteria</taxon>
        <taxon>Burkholderiales</taxon>
        <taxon>Burkholderiaceae</taxon>
        <taxon>Ralstonia</taxon>
    </lineage>
</organism>
<sequence length="131" mass="15101">MDEIDELSDLPTPRFIWGFAIAVTPSGEVSHDEFEYLTHTRTPRFTCRVVELEDAPAEPEDEGDIDGRIVHFDNPKRMFYITDLGLALMNFTLFDKVDNKAKLKDACDQAIADWLTRREFLDSEPDDDEDD</sequence>
<dbReference type="AlphaFoldDB" id="A0A1C0XKV3"/>
<dbReference type="RefSeq" id="WP_009240943.1">
    <property type="nucleotide sequence ID" value="NZ_CABKQE010000003.1"/>
</dbReference>
<dbReference type="EMBL" id="WJYN01000004">
    <property type="protein sequence ID" value="MRS99434.1"/>
    <property type="molecule type" value="Genomic_DNA"/>
</dbReference>
<evidence type="ECO:0000313" key="3">
    <source>
        <dbReference type="EMBL" id="MRS99434.1"/>
    </source>
</evidence>
<keyword evidence="5" id="KW-1185">Reference proteome</keyword>
<dbReference type="EMBL" id="CATWFT010000005">
    <property type="protein sequence ID" value="CAJ0724076.1"/>
    <property type="molecule type" value="Genomic_DNA"/>
</dbReference>
<proteinExistence type="predicted"/>
<accession>A0A1C0XKV3</accession>
<dbReference type="Proteomes" id="UP000441032">
    <property type="component" value="Unassembled WGS sequence"/>
</dbReference>
<reference evidence="3 4" key="2">
    <citation type="submission" date="2019-11" db="EMBL/GenBank/DDBJ databases">
        <title>Phenotypic characterization of an OXA-22 and OXA-60 co-producing Ralstonia pickettii clinical strain.</title>
        <authorList>
            <person name="He F."/>
        </authorList>
    </citation>
    <scope>NUCLEOTIDE SEQUENCE [LARGE SCALE GENOMIC DNA]</scope>
    <source>
        <strain evidence="3 4">PSLESD1</strain>
    </source>
</reference>
<name>A0A1C0XKV3_RALPI</name>
<gene>
    <name evidence="2" type="ORF">DEE74_10385</name>
    <name evidence="3" type="ORF">GJQ57_12345</name>
    <name evidence="1" type="ORF">R38712_02234</name>
</gene>
<evidence type="ECO:0000313" key="5">
    <source>
        <dbReference type="Proteomes" id="UP001189303"/>
    </source>
</evidence>
<comment type="caution">
    <text evidence="3">The sequence shown here is derived from an EMBL/GenBank/DDBJ whole genome shotgun (WGS) entry which is preliminary data.</text>
</comment>